<comment type="caution">
    <text evidence="1">The sequence shown here is derived from an EMBL/GenBank/DDBJ whole genome shotgun (WGS) entry which is preliminary data.</text>
</comment>
<protein>
    <submittedName>
        <fullName evidence="1">Uncharacterized protein</fullName>
    </submittedName>
</protein>
<organism evidence="1 2">
    <name type="scientific">Streptomyces antimycoticus</name>
    <dbReference type="NCBI Taxonomy" id="68175"/>
    <lineage>
        <taxon>Bacteria</taxon>
        <taxon>Bacillati</taxon>
        <taxon>Actinomycetota</taxon>
        <taxon>Actinomycetes</taxon>
        <taxon>Kitasatosporales</taxon>
        <taxon>Streptomycetaceae</taxon>
        <taxon>Streptomyces</taxon>
        <taxon>Streptomyces violaceusniger group</taxon>
    </lineage>
</organism>
<evidence type="ECO:0000313" key="1">
    <source>
        <dbReference type="EMBL" id="GDY40335.1"/>
    </source>
</evidence>
<dbReference type="EMBL" id="BJHV01000001">
    <property type="protein sequence ID" value="GDY40335.1"/>
    <property type="molecule type" value="Genomic_DNA"/>
</dbReference>
<dbReference type="Proteomes" id="UP000299290">
    <property type="component" value="Unassembled WGS sequence"/>
</dbReference>
<dbReference type="AlphaFoldDB" id="A0A4D4JUC9"/>
<sequence>MVIAPSLTSGTGPALGYEHGGVVRCRIRRRRAAGGWFRTAAGGWFRTATEAARPGWADEGTGAG</sequence>
<gene>
    <name evidence="1" type="ORF">SANT12839_012170</name>
</gene>
<evidence type="ECO:0000313" key="2">
    <source>
        <dbReference type="Proteomes" id="UP000299290"/>
    </source>
</evidence>
<reference evidence="1 2" key="1">
    <citation type="journal article" date="2020" name="Int. J. Syst. Evol. Microbiol.">
        <title>Reclassification of Streptomyces castelarensis and Streptomyces sporoclivatus as later heterotypic synonyms of Streptomyces antimycoticus.</title>
        <authorList>
            <person name="Komaki H."/>
            <person name="Tamura T."/>
        </authorList>
    </citation>
    <scope>NUCLEOTIDE SEQUENCE [LARGE SCALE GENOMIC DNA]</scope>
    <source>
        <strain evidence="1 2">NBRC 12839</strain>
    </source>
</reference>
<name>A0A4D4JUC9_9ACTN</name>
<proteinExistence type="predicted"/>
<accession>A0A4D4JUC9</accession>
<keyword evidence="2" id="KW-1185">Reference proteome</keyword>